<gene>
    <name evidence="2" type="primary">PLEST002767</name>
    <name evidence="2" type="ORF">PLESTB_001235400</name>
</gene>
<comment type="caution">
    <text evidence="2">The sequence shown here is derived from an EMBL/GenBank/DDBJ whole genome shotgun (WGS) entry which is preliminary data.</text>
</comment>
<feature type="compositionally biased region" description="Pro residues" evidence="1">
    <location>
        <begin position="73"/>
        <end position="84"/>
    </location>
</feature>
<accession>A0A9W6F6G8</accession>
<organism evidence="2 3">
    <name type="scientific">Pleodorina starrii</name>
    <dbReference type="NCBI Taxonomy" id="330485"/>
    <lineage>
        <taxon>Eukaryota</taxon>
        <taxon>Viridiplantae</taxon>
        <taxon>Chlorophyta</taxon>
        <taxon>core chlorophytes</taxon>
        <taxon>Chlorophyceae</taxon>
        <taxon>CS clade</taxon>
        <taxon>Chlamydomonadales</taxon>
        <taxon>Volvocaceae</taxon>
        <taxon>Pleodorina</taxon>
    </lineage>
</organism>
<reference evidence="2 3" key="1">
    <citation type="journal article" date="2023" name="Commun. Biol.">
        <title>Reorganization of the ancestral sex-determining regions during the evolution of trioecy in Pleodorina starrii.</title>
        <authorList>
            <person name="Takahashi K."/>
            <person name="Suzuki S."/>
            <person name="Kawai-Toyooka H."/>
            <person name="Yamamoto K."/>
            <person name="Hamaji T."/>
            <person name="Ootsuki R."/>
            <person name="Yamaguchi H."/>
            <person name="Kawachi M."/>
            <person name="Higashiyama T."/>
            <person name="Nozaki H."/>
        </authorList>
    </citation>
    <scope>NUCLEOTIDE SEQUENCE [LARGE SCALE GENOMIC DNA]</scope>
    <source>
        <strain evidence="2 3">NIES-4479</strain>
    </source>
</reference>
<name>A0A9W6F6G8_9CHLO</name>
<protein>
    <recommendedName>
        <fullName evidence="4">SUN domain-containing protein</fullName>
    </recommendedName>
</protein>
<feature type="region of interest" description="Disordered" evidence="1">
    <location>
        <begin position="32"/>
        <end position="167"/>
    </location>
</feature>
<evidence type="ECO:0008006" key="4">
    <source>
        <dbReference type="Google" id="ProtNLM"/>
    </source>
</evidence>
<dbReference type="Proteomes" id="UP001165080">
    <property type="component" value="Unassembled WGS sequence"/>
</dbReference>
<keyword evidence="3" id="KW-1185">Reference proteome</keyword>
<proteinExistence type="predicted"/>
<evidence type="ECO:0000313" key="3">
    <source>
        <dbReference type="Proteomes" id="UP001165080"/>
    </source>
</evidence>
<dbReference type="AlphaFoldDB" id="A0A9W6F6G8"/>
<sequence>MSRRVGGGRGRAKKDDLAKAAAEVLNNINVAPTPAAAAHPTNSAGLLRNAIEEGDVGTDVQPKQLQVLTDQEPPLPDPSPPPPAATNRHRTFLSSKEEPAAVVAQPVNPGEDGGGTRAGAGAGAGGSSDGADGGTRADGRLGDGVLATPSPDPDPEAAPAKRPLRPTSKLAAAAATAAARCREVLLCALPRRAAAAWPFTTQFHHFDDLATARDAGINTTTAAAAAAVAALVLLLLGLSASGYSLARAASRAQGPLRTEVGELRTQLQDWRRQAAEDAAATHTEVREQLRGARLEDQRLGRQLAELDGGLETVMVAVQNQAAEIRSLRHALEARDAVQNIARDGGGSEGSGGTGAAAVLATAVTVTSATETTIGLSAGGGGGGGADLRGLPACHAWRLEAAAGPLLTARVSRHSAVAGDEEALMRFHSALSHVFAPERGGARIHPLARQLTNPAAAPPCLPLAAAAAAGGDGVFLELTLTAPANVSAVSFRYPPYGTWDTSSALLKLSATLHEAPAAAAAAAAAMAAAGGGGVAAMGDVRGLRARRVELPMLRGVECQHVAIPPGPPAPFYEPPMLVRGITLHVHDNFGNRGYSCMPRVLVHGWAG</sequence>
<dbReference type="EMBL" id="BRXU01000019">
    <property type="protein sequence ID" value="GLC57511.1"/>
    <property type="molecule type" value="Genomic_DNA"/>
</dbReference>
<dbReference type="OrthoDB" id="552020at2759"/>
<feature type="compositionally biased region" description="Low complexity" evidence="1">
    <location>
        <begin position="32"/>
        <end position="41"/>
    </location>
</feature>
<evidence type="ECO:0000256" key="1">
    <source>
        <dbReference type="SAM" id="MobiDB-lite"/>
    </source>
</evidence>
<evidence type="ECO:0000313" key="2">
    <source>
        <dbReference type="EMBL" id="GLC57511.1"/>
    </source>
</evidence>
<feature type="compositionally biased region" description="Gly residues" evidence="1">
    <location>
        <begin position="111"/>
        <end position="133"/>
    </location>
</feature>